<dbReference type="Proteomes" id="UP000294820">
    <property type="component" value="Chromosome 1"/>
</dbReference>
<evidence type="ECO:0000256" key="1">
    <source>
        <dbReference type="SAM" id="SignalP"/>
    </source>
</evidence>
<evidence type="ECO:0000313" key="3">
    <source>
        <dbReference type="Proteomes" id="UP000294820"/>
    </source>
</evidence>
<evidence type="ECO:0000313" key="2">
    <source>
        <dbReference type="EMBL" id="SLM61440.1"/>
    </source>
</evidence>
<dbReference type="KEGG" id="daq:DAQ1742_00332"/>
<proteinExistence type="predicted"/>
<reference evidence="2 3" key="1">
    <citation type="submission" date="2016-09" db="EMBL/GenBank/DDBJ databases">
        <authorList>
            <person name="Reverchon S."/>
            <person name="Nasser W."/>
            <person name="Leonard S."/>
            <person name="Brochier C."/>
            <person name="Duprey A."/>
        </authorList>
    </citation>
    <scope>NUCLEOTIDE SEQUENCE [LARGE SCALE GENOMIC DNA]</scope>
    <source>
        <strain evidence="2 3">174/2</strain>
    </source>
</reference>
<feature type="chain" id="PRO_5017060157" evidence="1">
    <location>
        <begin position="26"/>
        <end position="612"/>
    </location>
</feature>
<dbReference type="AlphaFoldDB" id="A0A375A5X8"/>
<accession>A0A375A5X8</accession>
<sequence>MKISIRLIGCGVVYFSCMPFQYLQAAVTATHTSPAAVFLTNDSPGFSFIDETGKYFYHDTLSQYNKYNPNNADHAWRFFSADNYQDASNKIKDKLDDYNKVKAIYDQATVQNTVPLCVNTPLMKRIKPRGTDYDYINYCGLMDVWVDPDSGDWYGLLHDEIFGVNPRYDAIELVKSTDKGQNWAVTDVIQTSQYGMKDSRESALGQTYNYGGGDPRLFVDYASGYFYLFYTSRTMNLSGWSGFSSFMQAHVMRAPIADKMAPRSWRKYHNGVWEEFISDDYALGNAGPASNIVPVEISKKGYFSPEYNPKTMSGTASELAAQGKLINSPLRVINVSWNSYLKKYIGTPEPSSGPKNEGKSALDIYATDSLSSQKWEKLLTLNNYVTRSWYRFMLDPQVQTLSNFIVGKTFRTFCYIECQKYGGEYIDVTLTGTPARQAAALAAATLQNKNGERLSADANFNLTVIHDRNQHPANLRWEWIDKQDGYLRIAAYPTGQREQKRFLGVMASADIHAMRKWGAEVGLLPDPCKPDATATACLSSQWVKVETLTTRDDGSESRDGSYRLVNRFSGLVLNVDGSQALNQQVTLSPFRSWDCTDAACKDRNKASSQILR</sequence>
<name>A0A375A5X8_9GAMM</name>
<dbReference type="EMBL" id="LT615367">
    <property type="protein sequence ID" value="SLM61440.1"/>
    <property type="molecule type" value="Genomic_DNA"/>
</dbReference>
<organism evidence="2 3">
    <name type="scientific">Dickeya aquatica</name>
    <dbReference type="NCBI Taxonomy" id="1401087"/>
    <lineage>
        <taxon>Bacteria</taxon>
        <taxon>Pseudomonadati</taxon>
        <taxon>Pseudomonadota</taxon>
        <taxon>Gammaproteobacteria</taxon>
        <taxon>Enterobacterales</taxon>
        <taxon>Pectobacteriaceae</taxon>
        <taxon>Dickeya</taxon>
    </lineage>
</organism>
<keyword evidence="1" id="KW-0732">Signal</keyword>
<feature type="signal peptide" evidence="1">
    <location>
        <begin position="1"/>
        <end position="25"/>
    </location>
</feature>
<protein>
    <submittedName>
        <fullName evidence="2">Uncharacterized protein</fullName>
    </submittedName>
</protein>
<gene>
    <name evidence="2" type="ORF">DAQ1742_00332</name>
</gene>
<keyword evidence="3" id="KW-1185">Reference proteome</keyword>